<dbReference type="EMBL" id="BMDY01000006">
    <property type="protein sequence ID" value="GGB00613.1"/>
    <property type="molecule type" value="Genomic_DNA"/>
</dbReference>
<dbReference type="Proteomes" id="UP000651977">
    <property type="component" value="Unassembled WGS sequence"/>
</dbReference>
<evidence type="ECO:0000313" key="2">
    <source>
        <dbReference type="Proteomes" id="UP000651977"/>
    </source>
</evidence>
<gene>
    <name evidence="1" type="ORF">GCM10007414_12190</name>
</gene>
<comment type="caution">
    <text evidence="1">The sequence shown here is derived from an EMBL/GenBank/DDBJ whole genome shotgun (WGS) entry which is preliminary data.</text>
</comment>
<protein>
    <submittedName>
        <fullName evidence="1">Uncharacterized protein</fullName>
    </submittedName>
</protein>
<keyword evidence="2" id="KW-1185">Reference proteome</keyword>
<evidence type="ECO:0000313" key="1">
    <source>
        <dbReference type="EMBL" id="GGB00613.1"/>
    </source>
</evidence>
<reference evidence="2" key="1">
    <citation type="journal article" date="2019" name="Int. J. Syst. Evol. Microbiol.">
        <title>The Global Catalogue of Microorganisms (GCM) 10K type strain sequencing project: providing services to taxonomists for standard genome sequencing and annotation.</title>
        <authorList>
            <consortium name="The Broad Institute Genomics Platform"/>
            <consortium name="The Broad Institute Genome Sequencing Center for Infectious Disease"/>
            <person name="Wu L."/>
            <person name="Ma J."/>
        </authorList>
    </citation>
    <scope>NUCLEOTIDE SEQUENCE [LARGE SCALE GENOMIC DNA]</scope>
    <source>
        <strain evidence="2">CGMCC 1.10131</strain>
    </source>
</reference>
<accession>A0ABQ1HZR7</accession>
<proteinExistence type="predicted"/>
<organism evidence="1 2">
    <name type="scientific">Agarivorans gilvus</name>
    <dbReference type="NCBI Taxonomy" id="680279"/>
    <lineage>
        <taxon>Bacteria</taxon>
        <taxon>Pseudomonadati</taxon>
        <taxon>Pseudomonadota</taxon>
        <taxon>Gammaproteobacteria</taxon>
        <taxon>Alteromonadales</taxon>
        <taxon>Alteromonadaceae</taxon>
        <taxon>Agarivorans</taxon>
    </lineage>
</organism>
<name>A0ABQ1HZR7_9ALTE</name>
<sequence length="59" mass="6666">MQGRKPYTSLSQTELPQTSIHSFKFKPTLIANQALQLSANPSKQLIKIKKIIIKLTKTN</sequence>